<keyword evidence="2" id="KW-1185">Reference proteome</keyword>
<gene>
    <name evidence="1" type="ORF">RMN56_29180</name>
</gene>
<proteinExistence type="predicted"/>
<dbReference type="SUPFAM" id="SSF54631">
    <property type="entry name" value="CBS-domain pair"/>
    <property type="match status" value="1"/>
</dbReference>
<evidence type="ECO:0008006" key="3">
    <source>
        <dbReference type="Google" id="ProtNLM"/>
    </source>
</evidence>
<dbReference type="RefSeq" id="WP_313721052.1">
    <property type="nucleotide sequence ID" value="NZ_CP134876.1"/>
</dbReference>
<dbReference type="InterPro" id="IPR046342">
    <property type="entry name" value="CBS_dom_sf"/>
</dbReference>
<accession>A0ABY9ZW65</accession>
<dbReference type="Gene3D" id="3.10.580.10">
    <property type="entry name" value="CBS-domain"/>
    <property type="match status" value="1"/>
</dbReference>
<name>A0ABY9ZW65_9ACTN</name>
<protein>
    <recommendedName>
        <fullName evidence="3">CBS domain-containing protein</fullName>
    </recommendedName>
</protein>
<evidence type="ECO:0000313" key="2">
    <source>
        <dbReference type="Proteomes" id="UP001303001"/>
    </source>
</evidence>
<reference evidence="1 2" key="1">
    <citation type="submission" date="2023-09" db="EMBL/GenBank/DDBJ databases">
        <title>Micromonospora halotolerans DSM 45598 genome sequence.</title>
        <authorList>
            <person name="Mo P."/>
        </authorList>
    </citation>
    <scope>NUCLEOTIDE SEQUENCE [LARGE SCALE GENOMIC DNA]</scope>
    <source>
        <strain evidence="1 2">DSM 45598</strain>
    </source>
</reference>
<dbReference type="EMBL" id="CP134876">
    <property type="protein sequence ID" value="WNM39147.1"/>
    <property type="molecule type" value="Genomic_DNA"/>
</dbReference>
<organism evidence="1 2">
    <name type="scientific">Micromonospora halotolerans</name>
    <dbReference type="NCBI Taxonomy" id="709879"/>
    <lineage>
        <taxon>Bacteria</taxon>
        <taxon>Bacillati</taxon>
        <taxon>Actinomycetota</taxon>
        <taxon>Actinomycetes</taxon>
        <taxon>Micromonosporales</taxon>
        <taxon>Micromonosporaceae</taxon>
        <taxon>Micromonospora</taxon>
    </lineage>
</organism>
<dbReference type="Proteomes" id="UP001303001">
    <property type="component" value="Chromosome"/>
</dbReference>
<evidence type="ECO:0000313" key="1">
    <source>
        <dbReference type="EMBL" id="WNM39147.1"/>
    </source>
</evidence>
<sequence length="491" mass="54733">MAEGLAILGWTELGALTECQSREQLRDFVREAYPDESERVIANWTGQIWRVIGQAEEGDLVVMPLKTRNGTIAIGQIAGPYRYRAAAPEGFRHVRPVKWLNTSVSKSLIKSDLLHSLGSLLTVCALTRYDAPRRIRELAESQIDPGRPPSGLETDDLDTVDALLDHAVEVAERDSVRLTVRELIERWDFTRRTAQTVEQISADLADRGLTTRPSFTSVSLDSEVALVPAKTEPTSDAAVGADEPEDEADVIRAADALRVGQLQAGNSGVVGVRLGDSLQLATTLMLKFNYSQLAVFDDHGNLYGAVSWESISKAQLSRSRVDLADVTVSARVVEHDEHLLNQIEEICSRGFVFVRGVDRRSISGIITASDLTEKFGNMTRPFALLEEIELRLRRRVQSRLPFEDVRGATRQPNRVKSVDDLSLGNYKHILKDEDTFKLLGWRLDYGIFIEQLDRVTKIRNEVMHFSPDPVTSDQLEVVLAFANMIRAVDVS</sequence>